<feature type="transmembrane region" description="Helical" evidence="2">
    <location>
        <begin position="63"/>
        <end position="81"/>
    </location>
</feature>
<dbReference type="Proteomes" id="UP000034961">
    <property type="component" value="Unassembled WGS sequence"/>
</dbReference>
<evidence type="ECO:0000256" key="2">
    <source>
        <dbReference type="SAM" id="Phobius"/>
    </source>
</evidence>
<keyword evidence="2" id="KW-1133">Transmembrane helix</keyword>
<dbReference type="GO" id="GO:0009103">
    <property type="term" value="P:lipopolysaccharide biosynthetic process"/>
    <property type="evidence" value="ECO:0007669"/>
    <property type="project" value="TreeGrafter"/>
</dbReference>
<keyword evidence="2" id="KW-0472">Membrane</keyword>
<proteinExistence type="predicted"/>
<evidence type="ECO:0000313" key="4">
    <source>
        <dbReference type="Proteomes" id="UP000034961"/>
    </source>
</evidence>
<dbReference type="Pfam" id="PF13692">
    <property type="entry name" value="Glyco_trans_1_4"/>
    <property type="match status" value="1"/>
</dbReference>
<evidence type="ECO:0000313" key="3">
    <source>
        <dbReference type="EMBL" id="KKR94221.1"/>
    </source>
</evidence>
<sequence length="384" mass="45272">MRNRKSVIYVNYSPYENSGKILDYLLENFDYVFLFSLGFYNLKNKKRYNTLFIYKKKKLLKKHLLFQFTISSSLMFYLLPVRSAINLMQIMWHTFRFTKRYGKADTYFSVNAYTAWIGLIMKKMGLVQKTVFWVWDYYPPIHEDKIIMLMRMIYWQFDKISSHSDRVVFVNNRLMQLRKEIGVLPRNKSFPVVSIGTDLLFKERSDSKTLTFGFIGVIKKSQGIEMILDNAEYIKKHFPQVKFEIIGSGPDEDHFKRMVKDFVFPVTFHGYLEGESFNDVLAKCTIGIATYIPDKSNVSHYGDPGKIKRYLSLGLPVIATDVFEFSDEIIKSGAGIIIDYNDQKMFVSSVKKIMNNYQVYRRNAITLCRRYYYKKIYPKLFSAG</sequence>
<protein>
    <submittedName>
        <fullName evidence="3">Glycosyl transferase group 1</fullName>
    </submittedName>
</protein>
<dbReference type="Gene3D" id="3.40.50.2000">
    <property type="entry name" value="Glycogen Phosphorylase B"/>
    <property type="match status" value="1"/>
</dbReference>
<dbReference type="PANTHER" id="PTHR46401">
    <property type="entry name" value="GLYCOSYLTRANSFERASE WBBK-RELATED"/>
    <property type="match status" value="1"/>
</dbReference>
<feature type="transmembrane region" description="Helical" evidence="2">
    <location>
        <begin position="24"/>
        <end position="42"/>
    </location>
</feature>
<comment type="caution">
    <text evidence="3">The sequence shown here is derived from an EMBL/GenBank/DDBJ whole genome shotgun (WGS) entry which is preliminary data.</text>
</comment>
<reference evidence="3 4" key="1">
    <citation type="journal article" date="2015" name="Nature">
        <title>rRNA introns, odd ribosomes, and small enigmatic genomes across a large radiation of phyla.</title>
        <authorList>
            <person name="Brown C.T."/>
            <person name="Hug L.A."/>
            <person name="Thomas B.C."/>
            <person name="Sharon I."/>
            <person name="Castelle C.J."/>
            <person name="Singh A."/>
            <person name="Wilkins M.J."/>
            <person name="Williams K.H."/>
            <person name="Banfield J.F."/>
        </authorList>
    </citation>
    <scope>NUCLEOTIDE SEQUENCE [LARGE SCALE GENOMIC DNA]</scope>
</reference>
<gene>
    <name evidence="3" type="ORF">UU41_C0010G0008</name>
</gene>
<dbReference type="EMBL" id="LCAN01000010">
    <property type="protein sequence ID" value="KKR94221.1"/>
    <property type="molecule type" value="Genomic_DNA"/>
</dbReference>
<keyword evidence="2" id="KW-0812">Transmembrane</keyword>
<dbReference type="GO" id="GO:0016757">
    <property type="term" value="F:glycosyltransferase activity"/>
    <property type="evidence" value="ECO:0007669"/>
    <property type="project" value="TreeGrafter"/>
</dbReference>
<keyword evidence="1 3" id="KW-0808">Transferase</keyword>
<dbReference type="SUPFAM" id="SSF53756">
    <property type="entry name" value="UDP-Glycosyltransferase/glycogen phosphorylase"/>
    <property type="match status" value="1"/>
</dbReference>
<name>A0A0G0V3D5_9BACT</name>
<evidence type="ECO:0000256" key="1">
    <source>
        <dbReference type="ARBA" id="ARBA00022679"/>
    </source>
</evidence>
<organism evidence="3 4">
    <name type="scientific">Candidatus Roizmanbacteria bacterium GW2011_GWA1_41_13</name>
    <dbReference type="NCBI Taxonomy" id="1618474"/>
    <lineage>
        <taxon>Bacteria</taxon>
        <taxon>Candidatus Roizmaniibacteriota</taxon>
    </lineage>
</organism>
<accession>A0A0G0V3D5</accession>
<dbReference type="AlphaFoldDB" id="A0A0G0V3D5"/>
<dbReference type="PANTHER" id="PTHR46401:SF2">
    <property type="entry name" value="GLYCOSYLTRANSFERASE WBBK-RELATED"/>
    <property type="match status" value="1"/>
</dbReference>